<feature type="transmembrane region" description="Helical" evidence="7">
    <location>
        <begin position="171"/>
        <end position="194"/>
    </location>
</feature>
<dbReference type="Gene3D" id="1.10.3720.10">
    <property type="entry name" value="MetI-like"/>
    <property type="match status" value="1"/>
</dbReference>
<dbReference type="PANTHER" id="PTHR43227:SF11">
    <property type="entry name" value="BLL4140 PROTEIN"/>
    <property type="match status" value="1"/>
</dbReference>
<feature type="transmembrane region" description="Helical" evidence="7">
    <location>
        <begin position="128"/>
        <end position="151"/>
    </location>
</feature>
<evidence type="ECO:0000256" key="6">
    <source>
        <dbReference type="ARBA" id="ARBA00023136"/>
    </source>
</evidence>
<evidence type="ECO:0000256" key="7">
    <source>
        <dbReference type="RuleBase" id="RU363032"/>
    </source>
</evidence>
<dbReference type="RefSeq" id="WP_121255575.1">
    <property type="nucleotide sequence ID" value="NZ_RBIL01000002.1"/>
</dbReference>
<evidence type="ECO:0000256" key="1">
    <source>
        <dbReference type="ARBA" id="ARBA00004651"/>
    </source>
</evidence>
<evidence type="ECO:0000313" key="10">
    <source>
        <dbReference type="Proteomes" id="UP000278962"/>
    </source>
</evidence>
<dbReference type="PROSITE" id="PS50928">
    <property type="entry name" value="ABC_TM1"/>
    <property type="match status" value="1"/>
</dbReference>
<evidence type="ECO:0000313" key="9">
    <source>
        <dbReference type="EMBL" id="RKQ87215.1"/>
    </source>
</evidence>
<organism evidence="9 10">
    <name type="scientific">Solirubrobacter pauli</name>
    <dbReference type="NCBI Taxonomy" id="166793"/>
    <lineage>
        <taxon>Bacteria</taxon>
        <taxon>Bacillati</taxon>
        <taxon>Actinomycetota</taxon>
        <taxon>Thermoleophilia</taxon>
        <taxon>Solirubrobacterales</taxon>
        <taxon>Solirubrobacteraceae</taxon>
        <taxon>Solirubrobacter</taxon>
    </lineage>
</organism>
<feature type="transmembrane region" description="Helical" evidence="7">
    <location>
        <begin position="277"/>
        <end position="298"/>
    </location>
</feature>
<evidence type="ECO:0000259" key="8">
    <source>
        <dbReference type="PROSITE" id="PS50928"/>
    </source>
</evidence>
<evidence type="ECO:0000256" key="5">
    <source>
        <dbReference type="ARBA" id="ARBA00022989"/>
    </source>
</evidence>
<evidence type="ECO:0000256" key="2">
    <source>
        <dbReference type="ARBA" id="ARBA00022448"/>
    </source>
</evidence>
<name>A0A660L1N0_9ACTN</name>
<dbReference type="Proteomes" id="UP000278962">
    <property type="component" value="Unassembled WGS sequence"/>
</dbReference>
<dbReference type="InterPro" id="IPR050809">
    <property type="entry name" value="UgpAE/MalFG_permease"/>
</dbReference>
<reference evidence="9 10" key="1">
    <citation type="submission" date="2018-10" db="EMBL/GenBank/DDBJ databases">
        <title>Genomic Encyclopedia of Archaeal and Bacterial Type Strains, Phase II (KMG-II): from individual species to whole genera.</title>
        <authorList>
            <person name="Goeker M."/>
        </authorList>
    </citation>
    <scope>NUCLEOTIDE SEQUENCE [LARGE SCALE GENOMIC DNA]</scope>
    <source>
        <strain evidence="9 10">DSM 14954</strain>
    </source>
</reference>
<dbReference type="EMBL" id="RBIL01000002">
    <property type="protein sequence ID" value="RKQ87215.1"/>
    <property type="molecule type" value="Genomic_DNA"/>
</dbReference>
<comment type="caution">
    <text evidence="9">The sequence shown here is derived from an EMBL/GenBank/DDBJ whole genome shotgun (WGS) entry which is preliminary data.</text>
</comment>
<dbReference type="CDD" id="cd06261">
    <property type="entry name" value="TM_PBP2"/>
    <property type="match status" value="1"/>
</dbReference>
<sequence length="316" mass="35078">MPPRPDSAAVAGVLPTAVRRARRARARRRWRTIALFLAPALVLYGLLVIAPVLQAMYYSGFKWNGLGDLDDFVGLENFRRAFSDDVFTGALWHNGVFIVLSLVIQLPFALAVALLVSARIRGRALLRVLYFAPFVLSEVVTGVVFTLMLQPGGLADSVLPVEREWLADPGIVLYTLFVAISWKYFGFHMILYLAGLQQIPRELEEAAIVDGANRWDVFRHVTLPLLGPTIRISVFLSIIGALQLFDLVWVMTGGGPVHASNTMAVYMIDWGFKRFQFGYASAVAVIMLAISLAFALAYQRFVLRRDLDGALTSMGR</sequence>
<dbReference type="InterPro" id="IPR000515">
    <property type="entry name" value="MetI-like"/>
</dbReference>
<keyword evidence="5 7" id="KW-1133">Transmembrane helix</keyword>
<proteinExistence type="inferred from homology"/>
<protein>
    <submittedName>
        <fullName evidence="9">Raffinose/stachyose/melibiose transport system permease protein</fullName>
    </submittedName>
</protein>
<comment type="subcellular location">
    <subcellularLocation>
        <location evidence="1 7">Cell membrane</location>
        <topology evidence="1 7">Multi-pass membrane protein</topology>
    </subcellularLocation>
</comment>
<keyword evidence="2 7" id="KW-0813">Transport</keyword>
<feature type="transmembrane region" description="Helical" evidence="7">
    <location>
        <begin position="32"/>
        <end position="53"/>
    </location>
</feature>
<keyword evidence="4 7" id="KW-0812">Transmembrane</keyword>
<evidence type="ECO:0000256" key="3">
    <source>
        <dbReference type="ARBA" id="ARBA00022475"/>
    </source>
</evidence>
<evidence type="ECO:0000256" key="4">
    <source>
        <dbReference type="ARBA" id="ARBA00022692"/>
    </source>
</evidence>
<keyword evidence="3" id="KW-1003">Cell membrane</keyword>
<accession>A0A660L1N0</accession>
<dbReference type="InterPro" id="IPR035906">
    <property type="entry name" value="MetI-like_sf"/>
</dbReference>
<dbReference type="GO" id="GO:0005886">
    <property type="term" value="C:plasma membrane"/>
    <property type="evidence" value="ECO:0007669"/>
    <property type="project" value="UniProtKB-SubCell"/>
</dbReference>
<comment type="similarity">
    <text evidence="7">Belongs to the binding-protein-dependent transport system permease family.</text>
</comment>
<dbReference type="GO" id="GO:0055085">
    <property type="term" value="P:transmembrane transport"/>
    <property type="evidence" value="ECO:0007669"/>
    <property type="project" value="InterPro"/>
</dbReference>
<feature type="transmembrane region" description="Helical" evidence="7">
    <location>
        <begin position="95"/>
        <end position="116"/>
    </location>
</feature>
<keyword evidence="10" id="KW-1185">Reference proteome</keyword>
<dbReference type="Pfam" id="PF00528">
    <property type="entry name" value="BPD_transp_1"/>
    <property type="match status" value="1"/>
</dbReference>
<feature type="domain" description="ABC transmembrane type-1" evidence="8">
    <location>
        <begin position="91"/>
        <end position="298"/>
    </location>
</feature>
<dbReference type="OrthoDB" id="9805974at2"/>
<gene>
    <name evidence="9" type="ORF">C8N24_5235</name>
</gene>
<dbReference type="AlphaFoldDB" id="A0A660L1N0"/>
<keyword evidence="6 7" id="KW-0472">Membrane</keyword>
<dbReference type="PANTHER" id="PTHR43227">
    <property type="entry name" value="BLL4140 PROTEIN"/>
    <property type="match status" value="1"/>
</dbReference>
<feature type="transmembrane region" description="Helical" evidence="7">
    <location>
        <begin position="234"/>
        <end position="257"/>
    </location>
</feature>
<dbReference type="SUPFAM" id="SSF161098">
    <property type="entry name" value="MetI-like"/>
    <property type="match status" value="1"/>
</dbReference>